<accession>A0AAN4UP79</accession>
<comment type="caution">
    <text evidence="3">The sequence shown here is derived from an EMBL/GenBank/DDBJ whole genome shotgun (WGS) entry which is preliminary data.</text>
</comment>
<keyword evidence="5" id="KW-1185">Reference proteome</keyword>
<evidence type="ECO:0000259" key="2">
    <source>
        <dbReference type="SMART" id="SM00903"/>
    </source>
</evidence>
<dbReference type="InterPro" id="IPR002563">
    <property type="entry name" value="Flavin_Rdtase-like_dom"/>
</dbReference>
<dbReference type="InterPro" id="IPR050268">
    <property type="entry name" value="NADH-dep_flavin_reductase"/>
</dbReference>
<dbReference type="EMBL" id="FNOB01000002">
    <property type="protein sequence ID" value="SDW27637.1"/>
    <property type="molecule type" value="Genomic_DNA"/>
</dbReference>
<organism evidence="3 6">
    <name type="scientific">Allgaiera indica</name>
    <dbReference type="NCBI Taxonomy" id="765699"/>
    <lineage>
        <taxon>Bacteria</taxon>
        <taxon>Pseudomonadati</taxon>
        <taxon>Pseudomonadota</taxon>
        <taxon>Alphaproteobacteria</taxon>
        <taxon>Rhodobacterales</taxon>
        <taxon>Paracoccaceae</taxon>
        <taxon>Allgaiera</taxon>
    </lineage>
</organism>
<evidence type="ECO:0000313" key="5">
    <source>
        <dbReference type="Proteomes" id="UP000199541"/>
    </source>
</evidence>
<dbReference type="SMART" id="SM00903">
    <property type="entry name" value="Flavin_Reduct"/>
    <property type="match status" value="1"/>
</dbReference>
<reference evidence="4 5" key="2">
    <citation type="submission" date="2016-10" db="EMBL/GenBank/DDBJ databases">
        <authorList>
            <person name="Varghese N."/>
            <person name="Submissions S."/>
        </authorList>
    </citation>
    <scope>NUCLEOTIDE SEQUENCE [LARGE SCALE GENOMIC DNA]</scope>
    <source>
        <strain evidence="4 5">DSM 24802</strain>
    </source>
</reference>
<dbReference type="Proteomes" id="UP000199541">
    <property type="component" value="Unassembled WGS sequence"/>
</dbReference>
<dbReference type="Pfam" id="PF01613">
    <property type="entry name" value="Flavin_Reduct"/>
    <property type="match status" value="1"/>
</dbReference>
<dbReference type="Proteomes" id="UP000634647">
    <property type="component" value="Unassembled WGS sequence"/>
</dbReference>
<dbReference type="GO" id="GO:0042602">
    <property type="term" value="F:riboflavin reductase (NADPH) activity"/>
    <property type="evidence" value="ECO:0007669"/>
    <property type="project" value="TreeGrafter"/>
</dbReference>
<evidence type="ECO:0000313" key="3">
    <source>
        <dbReference type="EMBL" id="GHD99381.1"/>
    </source>
</evidence>
<sequence length="178" mass="19277">MTATNGSKRFEPGPHNTRLLRDAFGQFATGVTVVTTMTKAGPMAITANSFASISLDPPLVMWAPGRHARRFRHFEEAEHYAIHVLAADQDSLCFAVAKDATALTGVPHHQSPEGVPLIDGCLASFECRREASHEGGDHLLVIGRVLRAEMQQNGDALAFFRGKMQRIRNPGRGTGTGD</sequence>
<feature type="domain" description="Flavin reductase like" evidence="2">
    <location>
        <begin position="24"/>
        <end position="166"/>
    </location>
</feature>
<name>A0AAN4UP79_9RHOB</name>
<dbReference type="PANTHER" id="PTHR30466">
    <property type="entry name" value="FLAVIN REDUCTASE"/>
    <property type="match status" value="1"/>
</dbReference>
<dbReference type="InterPro" id="IPR012349">
    <property type="entry name" value="Split_barrel_FMN-bd"/>
</dbReference>
<evidence type="ECO:0000256" key="1">
    <source>
        <dbReference type="ARBA" id="ARBA00023002"/>
    </source>
</evidence>
<evidence type="ECO:0000313" key="6">
    <source>
        <dbReference type="Proteomes" id="UP000634647"/>
    </source>
</evidence>
<evidence type="ECO:0000313" key="4">
    <source>
        <dbReference type="EMBL" id="SDW27637.1"/>
    </source>
</evidence>
<dbReference type="GO" id="GO:0010181">
    <property type="term" value="F:FMN binding"/>
    <property type="evidence" value="ECO:0007669"/>
    <property type="project" value="InterPro"/>
</dbReference>
<dbReference type="Gene3D" id="2.30.110.10">
    <property type="entry name" value="Electron Transport, Fmn-binding Protein, Chain A"/>
    <property type="match status" value="1"/>
</dbReference>
<dbReference type="EMBL" id="BNAB01000002">
    <property type="protein sequence ID" value="GHD99381.1"/>
    <property type="molecule type" value="Genomic_DNA"/>
</dbReference>
<dbReference type="RefSeq" id="WP_051646011.1">
    <property type="nucleotide sequence ID" value="NZ_BNAB01000002.1"/>
</dbReference>
<dbReference type="PANTHER" id="PTHR30466:SF1">
    <property type="entry name" value="FMN REDUCTASE (NADH) RUTF"/>
    <property type="match status" value="1"/>
</dbReference>
<gene>
    <name evidence="3" type="ORF">GCM10008024_06530</name>
    <name evidence="4" type="ORF">SAMN05444006_102223</name>
</gene>
<protein>
    <submittedName>
        <fullName evidence="3">Flavin oxidoreductase</fullName>
    </submittedName>
    <submittedName>
        <fullName evidence="4">NADH-FMN oxidoreductase RutF, flavin reductase (DIM6/NTAB) family</fullName>
    </submittedName>
</protein>
<keyword evidence="1" id="KW-0560">Oxidoreductase</keyword>
<dbReference type="AlphaFoldDB" id="A0AAN4UP79"/>
<reference evidence="3" key="1">
    <citation type="journal article" date="2014" name="Int. J. Syst. Evol. Microbiol.">
        <title>Complete genome sequence of Corynebacterium casei LMG S-19264T (=DSM 44701T), isolated from a smear-ripened cheese.</title>
        <authorList>
            <consortium name="US DOE Joint Genome Institute (JGI-PGF)"/>
            <person name="Walter F."/>
            <person name="Albersmeier A."/>
            <person name="Kalinowski J."/>
            <person name="Ruckert C."/>
        </authorList>
    </citation>
    <scope>NUCLEOTIDE SEQUENCE</scope>
    <source>
        <strain evidence="3">CGMCC 1.10859</strain>
    </source>
</reference>
<dbReference type="SUPFAM" id="SSF50475">
    <property type="entry name" value="FMN-binding split barrel"/>
    <property type="match status" value="1"/>
</dbReference>
<proteinExistence type="predicted"/>
<reference evidence="3" key="3">
    <citation type="submission" date="2023-06" db="EMBL/GenBank/DDBJ databases">
        <authorList>
            <person name="Sun Q."/>
            <person name="Zhou Y."/>
        </authorList>
    </citation>
    <scope>NUCLEOTIDE SEQUENCE</scope>
    <source>
        <strain evidence="3">CGMCC 1.10859</strain>
    </source>
</reference>